<proteinExistence type="predicted"/>
<sequence>MNSDWAALLDLLLAPLSVEDGWGVRRAFVNALQILLEDLGSPPYSPSQLCWARADALLVALTAPAEAGHAWWLVLQVDWKAADEVEWQAQLLCRTHGLPASFVWTPRPGDGVPEALATFAAWLEPHGFSYRPWLRDEDAYAGFVVPHALAEAFELAVGRAGLDG</sequence>
<keyword evidence="3" id="KW-1185">Reference proteome</keyword>
<organism evidence="2 3">
    <name type="scientific">Deinococcus oregonensis</name>
    <dbReference type="NCBI Taxonomy" id="1805970"/>
    <lineage>
        <taxon>Bacteria</taxon>
        <taxon>Thermotogati</taxon>
        <taxon>Deinococcota</taxon>
        <taxon>Deinococci</taxon>
        <taxon>Deinococcales</taxon>
        <taxon>Deinococcaceae</taxon>
        <taxon>Deinococcus</taxon>
    </lineage>
</organism>
<gene>
    <name evidence="2" type="ORF">ACFFLM_25165</name>
</gene>
<dbReference type="Pfam" id="PF20335">
    <property type="entry name" value="DUF6630"/>
    <property type="match status" value="1"/>
</dbReference>
<dbReference type="Proteomes" id="UP001589733">
    <property type="component" value="Unassembled WGS sequence"/>
</dbReference>
<evidence type="ECO:0000313" key="2">
    <source>
        <dbReference type="EMBL" id="MFB9995242.1"/>
    </source>
</evidence>
<dbReference type="RefSeq" id="WP_380016990.1">
    <property type="nucleotide sequence ID" value="NZ_JBHLYR010000084.1"/>
</dbReference>
<dbReference type="EMBL" id="JBHLYR010000084">
    <property type="protein sequence ID" value="MFB9995242.1"/>
    <property type="molecule type" value="Genomic_DNA"/>
</dbReference>
<evidence type="ECO:0000259" key="1">
    <source>
        <dbReference type="Pfam" id="PF20335"/>
    </source>
</evidence>
<dbReference type="InterPro" id="IPR046582">
    <property type="entry name" value="DUF6630"/>
</dbReference>
<evidence type="ECO:0000313" key="3">
    <source>
        <dbReference type="Proteomes" id="UP001589733"/>
    </source>
</evidence>
<comment type="caution">
    <text evidence="2">The sequence shown here is derived from an EMBL/GenBank/DDBJ whole genome shotgun (WGS) entry which is preliminary data.</text>
</comment>
<protein>
    <recommendedName>
        <fullName evidence="1">DUF6630 domain-containing protein</fullName>
    </recommendedName>
</protein>
<accession>A0ABV6B7L4</accession>
<name>A0ABV6B7L4_9DEIO</name>
<reference evidence="2 3" key="1">
    <citation type="submission" date="2024-09" db="EMBL/GenBank/DDBJ databases">
        <authorList>
            <person name="Sun Q."/>
            <person name="Mori K."/>
        </authorList>
    </citation>
    <scope>NUCLEOTIDE SEQUENCE [LARGE SCALE GENOMIC DNA]</scope>
    <source>
        <strain evidence="2 3">JCM 13503</strain>
    </source>
</reference>
<feature type="domain" description="DUF6630" evidence="1">
    <location>
        <begin position="66"/>
        <end position="162"/>
    </location>
</feature>